<dbReference type="SUPFAM" id="SSF81383">
    <property type="entry name" value="F-box domain"/>
    <property type="match status" value="1"/>
</dbReference>
<dbReference type="AlphaFoldDB" id="A0A540MH36"/>
<feature type="region of interest" description="Disordered" evidence="1">
    <location>
        <begin position="1"/>
        <end position="40"/>
    </location>
</feature>
<dbReference type="InterPro" id="IPR017451">
    <property type="entry name" value="F-box-assoc_interact_dom"/>
</dbReference>
<dbReference type="Pfam" id="PF08268">
    <property type="entry name" value="FBA_3"/>
    <property type="match status" value="1"/>
</dbReference>
<dbReference type="CDD" id="cd22157">
    <property type="entry name" value="F-box_AtFBW1-like"/>
    <property type="match status" value="1"/>
</dbReference>
<name>A0A540MH36_MALBA</name>
<dbReference type="EMBL" id="VIEB01000260">
    <property type="protein sequence ID" value="TQD98023.1"/>
    <property type="molecule type" value="Genomic_DNA"/>
</dbReference>
<feature type="domain" description="F-box" evidence="2">
    <location>
        <begin position="38"/>
        <end position="84"/>
    </location>
</feature>
<dbReference type="PROSITE" id="PS50181">
    <property type="entry name" value="FBOX"/>
    <property type="match status" value="1"/>
</dbReference>
<protein>
    <recommendedName>
        <fullName evidence="2">F-box domain-containing protein</fullName>
    </recommendedName>
</protein>
<organism evidence="3 4">
    <name type="scientific">Malus baccata</name>
    <name type="common">Siberian crab apple</name>
    <name type="synonym">Pyrus baccata</name>
    <dbReference type="NCBI Taxonomy" id="106549"/>
    <lineage>
        <taxon>Eukaryota</taxon>
        <taxon>Viridiplantae</taxon>
        <taxon>Streptophyta</taxon>
        <taxon>Embryophyta</taxon>
        <taxon>Tracheophyta</taxon>
        <taxon>Spermatophyta</taxon>
        <taxon>Magnoliopsida</taxon>
        <taxon>eudicotyledons</taxon>
        <taxon>Gunneridae</taxon>
        <taxon>Pentapetalae</taxon>
        <taxon>rosids</taxon>
        <taxon>fabids</taxon>
        <taxon>Rosales</taxon>
        <taxon>Rosaceae</taxon>
        <taxon>Amygdaloideae</taxon>
        <taxon>Maleae</taxon>
        <taxon>Malus</taxon>
    </lineage>
</organism>
<dbReference type="STRING" id="106549.A0A540MH36"/>
<dbReference type="SUPFAM" id="SSF50965">
    <property type="entry name" value="Galactose oxidase, central domain"/>
    <property type="match status" value="1"/>
</dbReference>
<dbReference type="InterPro" id="IPR036047">
    <property type="entry name" value="F-box-like_dom_sf"/>
</dbReference>
<reference evidence="3 4" key="1">
    <citation type="journal article" date="2019" name="G3 (Bethesda)">
        <title>Sequencing of a Wild Apple (Malus baccata) Genome Unravels the Differences Between Cultivated and Wild Apple Species Regarding Disease Resistance and Cold Tolerance.</title>
        <authorList>
            <person name="Chen X."/>
        </authorList>
    </citation>
    <scope>NUCLEOTIDE SEQUENCE [LARGE SCALE GENOMIC DNA]</scope>
    <source>
        <strain evidence="4">cv. Shandingzi</strain>
        <tissue evidence="3">Leaves</tissue>
    </source>
</reference>
<dbReference type="Proteomes" id="UP000315295">
    <property type="component" value="Unassembled WGS sequence"/>
</dbReference>
<gene>
    <name evidence="3" type="ORF">C1H46_016387</name>
</gene>
<dbReference type="InterPro" id="IPR011043">
    <property type="entry name" value="Gal_Oxase/kelch_b-propeller"/>
</dbReference>
<sequence length="452" mass="50640">MTSPAMKKIKPTHTSPPTNSEAEPPKQKDEQEEGNEKKPYILQLPNHVTVEIFGKIPIKALIQCRCVCKSWRRSLSDPQFTKYLLSQTPDCLLLQNSSTRNPNTFGLFLVDLDKPSGKNDVVIRLPKDPNVPNFGVQIVGSCNGFLCVYDRLNSGRFYISNPVIGESITLPRFPKDIAFPFLYGFGFSPVDGVYKLVVVASTSNGLKSEWEVMVLTVSTGSWRNVGNSVYPFGYQSYGVYHDGFLHWIARSDNSVLICAFDVGSECFQELPLPPCSLGKRLVSLAVLRGCLSVYVLSMSDINVWVMKDYGVKESWVRELVMQQVIGYRTSFSATQLLKFTKKGQVVFLHKYKLRDYTPGKKGSAAVEVDGIPSMVEAFVHIPSFLSLKDAIMDLSSEKFTKKGQVCFYTSTNWVYTPRRLEERALLGLKVGLLCMSSHFLVSTGLVVSYARY</sequence>
<feature type="compositionally biased region" description="Basic and acidic residues" evidence="1">
    <location>
        <begin position="23"/>
        <end position="39"/>
    </location>
</feature>
<keyword evidence="4" id="KW-1185">Reference proteome</keyword>
<dbReference type="InterPro" id="IPR050796">
    <property type="entry name" value="SCF_F-box_component"/>
</dbReference>
<dbReference type="SMART" id="SM00256">
    <property type="entry name" value="FBOX"/>
    <property type="match status" value="1"/>
</dbReference>
<dbReference type="InterPro" id="IPR001810">
    <property type="entry name" value="F-box_dom"/>
</dbReference>
<evidence type="ECO:0000256" key="1">
    <source>
        <dbReference type="SAM" id="MobiDB-lite"/>
    </source>
</evidence>
<dbReference type="Pfam" id="PF00646">
    <property type="entry name" value="F-box"/>
    <property type="match status" value="1"/>
</dbReference>
<accession>A0A540MH36</accession>
<dbReference type="Gene3D" id="1.20.1280.50">
    <property type="match status" value="1"/>
</dbReference>
<evidence type="ECO:0000259" key="2">
    <source>
        <dbReference type="PROSITE" id="PS50181"/>
    </source>
</evidence>
<feature type="compositionally biased region" description="Polar residues" evidence="1">
    <location>
        <begin position="12"/>
        <end position="21"/>
    </location>
</feature>
<dbReference type="InterPro" id="IPR013187">
    <property type="entry name" value="F-box-assoc_dom_typ3"/>
</dbReference>
<evidence type="ECO:0000313" key="3">
    <source>
        <dbReference type="EMBL" id="TQD98023.1"/>
    </source>
</evidence>
<proteinExistence type="predicted"/>
<comment type="caution">
    <text evidence="3">The sequence shown here is derived from an EMBL/GenBank/DDBJ whole genome shotgun (WGS) entry which is preliminary data.</text>
</comment>
<evidence type="ECO:0000313" key="4">
    <source>
        <dbReference type="Proteomes" id="UP000315295"/>
    </source>
</evidence>
<dbReference type="PANTHER" id="PTHR31672:SF13">
    <property type="entry name" value="F-BOX PROTEIN CPR30-LIKE"/>
    <property type="match status" value="1"/>
</dbReference>
<dbReference type="PANTHER" id="PTHR31672">
    <property type="entry name" value="BNACNNG10540D PROTEIN"/>
    <property type="match status" value="1"/>
</dbReference>
<dbReference type="NCBIfam" id="TIGR01640">
    <property type="entry name" value="F_box_assoc_1"/>
    <property type="match status" value="1"/>
</dbReference>